<evidence type="ECO:0000313" key="11">
    <source>
        <dbReference type="EMBL" id="RII00108.1"/>
    </source>
</evidence>
<dbReference type="InterPro" id="IPR051045">
    <property type="entry name" value="TonB-dependent_transducer"/>
</dbReference>
<gene>
    <name evidence="11" type="ORF">B9J77_03760</name>
</gene>
<evidence type="ECO:0000256" key="7">
    <source>
        <dbReference type="ARBA" id="ARBA00022927"/>
    </source>
</evidence>
<reference evidence="11 12" key="1">
    <citation type="submission" date="2018-08" db="EMBL/GenBank/DDBJ databases">
        <title>Draft genome of candidate division NPL-UPA2 bacterium Unc8 that adapted to ultra-basic serpentinizing groundwater.</title>
        <authorList>
            <person name="Ishii S."/>
            <person name="Suzuki S."/>
            <person name="Nealson K.H."/>
        </authorList>
    </citation>
    <scope>NUCLEOTIDE SEQUENCE [LARGE SCALE GENOMIC DNA]</scope>
    <source>
        <strain evidence="11">Unc8</strain>
    </source>
</reference>
<dbReference type="InterPro" id="IPR037682">
    <property type="entry name" value="TonB_C"/>
</dbReference>
<evidence type="ECO:0000313" key="12">
    <source>
        <dbReference type="Proteomes" id="UP000266287"/>
    </source>
</evidence>
<evidence type="ECO:0000256" key="8">
    <source>
        <dbReference type="ARBA" id="ARBA00022989"/>
    </source>
</evidence>
<feature type="domain" description="TonB C-terminal" evidence="10">
    <location>
        <begin position="104"/>
        <end position="198"/>
    </location>
</feature>
<dbReference type="GO" id="GO:0098797">
    <property type="term" value="C:plasma membrane protein complex"/>
    <property type="evidence" value="ECO:0007669"/>
    <property type="project" value="TreeGrafter"/>
</dbReference>
<dbReference type="GO" id="GO:0055085">
    <property type="term" value="P:transmembrane transport"/>
    <property type="evidence" value="ECO:0007669"/>
    <property type="project" value="InterPro"/>
</dbReference>
<evidence type="ECO:0000256" key="4">
    <source>
        <dbReference type="ARBA" id="ARBA00022475"/>
    </source>
</evidence>
<dbReference type="PANTHER" id="PTHR33446">
    <property type="entry name" value="PROTEIN TONB-RELATED"/>
    <property type="match status" value="1"/>
</dbReference>
<comment type="similarity">
    <text evidence="2">Belongs to the TonB family.</text>
</comment>
<dbReference type="InterPro" id="IPR006260">
    <property type="entry name" value="TonB/TolA_C"/>
</dbReference>
<sequence>MREDKTIKTAFFISLAGHLLLFFGIPGFNLSVSQPEEPEKISIHIEIEIPPFLPAIDVVGEEKKLPKVEHKSTRAQEHQNGSEDVTDAMMHEYTGELIDEAMLRYQDMVKQKIESHLRYPDWAKRQRFEGTVYLSFIVLSDGQARDVKIIQSSGFDILDNEAVSVVNRATPFKPIPEKFNRSTLTMEVAIIFTLLEPA</sequence>
<dbReference type="GO" id="GO:0015031">
    <property type="term" value="P:protein transport"/>
    <property type="evidence" value="ECO:0007669"/>
    <property type="project" value="UniProtKB-KW"/>
</dbReference>
<evidence type="ECO:0000256" key="6">
    <source>
        <dbReference type="ARBA" id="ARBA00022692"/>
    </source>
</evidence>
<keyword evidence="6" id="KW-0812">Transmembrane</keyword>
<keyword evidence="3" id="KW-0813">Transport</keyword>
<dbReference type="NCBIfam" id="TIGR01352">
    <property type="entry name" value="tonB_Cterm"/>
    <property type="match status" value="1"/>
</dbReference>
<evidence type="ECO:0000256" key="9">
    <source>
        <dbReference type="ARBA" id="ARBA00023136"/>
    </source>
</evidence>
<evidence type="ECO:0000256" key="5">
    <source>
        <dbReference type="ARBA" id="ARBA00022519"/>
    </source>
</evidence>
<keyword evidence="7" id="KW-0653">Protein transport</keyword>
<dbReference type="SUPFAM" id="SSF74653">
    <property type="entry name" value="TolA/TonB C-terminal domain"/>
    <property type="match status" value="1"/>
</dbReference>
<dbReference type="AlphaFoldDB" id="A0A399FUP5"/>
<dbReference type="EMBL" id="NDHY01000007">
    <property type="protein sequence ID" value="RII00108.1"/>
    <property type="molecule type" value="Genomic_DNA"/>
</dbReference>
<keyword evidence="9" id="KW-0472">Membrane</keyword>
<dbReference type="GO" id="GO:0031992">
    <property type="term" value="F:energy transducer activity"/>
    <property type="evidence" value="ECO:0007669"/>
    <property type="project" value="TreeGrafter"/>
</dbReference>
<accession>A0A399FUP5</accession>
<keyword evidence="8" id="KW-1133">Transmembrane helix</keyword>
<evidence type="ECO:0000259" key="10">
    <source>
        <dbReference type="PROSITE" id="PS52015"/>
    </source>
</evidence>
<comment type="caution">
    <text evidence="11">The sequence shown here is derived from an EMBL/GenBank/DDBJ whole genome shotgun (WGS) entry which is preliminary data.</text>
</comment>
<organism evidence="11 12">
    <name type="scientific">candidate division NPL-UPA2 bacterium Unc8</name>
    <dbReference type="NCBI Taxonomy" id="1980939"/>
    <lineage>
        <taxon>Bacteria</taxon>
    </lineage>
</organism>
<comment type="subcellular location">
    <subcellularLocation>
        <location evidence="1">Cell inner membrane</location>
        <topology evidence="1">Single-pass membrane protein</topology>
        <orientation evidence="1">Periplasmic side</orientation>
    </subcellularLocation>
</comment>
<evidence type="ECO:0000256" key="1">
    <source>
        <dbReference type="ARBA" id="ARBA00004383"/>
    </source>
</evidence>
<name>A0A399FUP5_UNCN2</name>
<keyword evidence="5" id="KW-0997">Cell inner membrane</keyword>
<evidence type="ECO:0000256" key="2">
    <source>
        <dbReference type="ARBA" id="ARBA00006555"/>
    </source>
</evidence>
<dbReference type="Gene3D" id="3.30.1150.10">
    <property type="match status" value="1"/>
</dbReference>
<dbReference type="PANTHER" id="PTHR33446:SF2">
    <property type="entry name" value="PROTEIN TONB"/>
    <property type="match status" value="1"/>
</dbReference>
<dbReference type="PROSITE" id="PS52015">
    <property type="entry name" value="TONB_CTD"/>
    <property type="match status" value="1"/>
</dbReference>
<protein>
    <submittedName>
        <fullName evidence="11">Energy transducer TonB</fullName>
    </submittedName>
</protein>
<dbReference type="Pfam" id="PF03544">
    <property type="entry name" value="TonB_C"/>
    <property type="match status" value="1"/>
</dbReference>
<dbReference type="Proteomes" id="UP000266287">
    <property type="component" value="Unassembled WGS sequence"/>
</dbReference>
<keyword evidence="4" id="KW-1003">Cell membrane</keyword>
<proteinExistence type="inferred from homology"/>
<evidence type="ECO:0000256" key="3">
    <source>
        <dbReference type="ARBA" id="ARBA00022448"/>
    </source>
</evidence>